<dbReference type="RefSeq" id="WP_085263985.1">
    <property type="nucleotide sequence ID" value="NZ_JACKVG010000015.1"/>
</dbReference>
<dbReference type="InterPro" id="IPR016181">
    <property type="entry name" value="Acyl_CoA_acyltransferase"/>
</dbReference>
<dbReference type="OrthoDB" id="8399956at2"/>
<reference evidence="6 7" key="1">
    <citation type="submission" date="2016-01" db="EMBL/GenBank/DDBJ databases">
        <title>The new phylogeny of the genus Mycobacterium.</title>
        <authorList>
            <person name="Tarcisio F."/>
            <person name="Conor M."/>
            <person name="Antonella G."/>
            <person name="Elisabetta G."/>
            <person name="Giulia F.S."/>
            <person name="Sara T."/>
            <person name="Anna F."/>
            <person name="Clotilde B."/>
            <person name="Roberto B."/>
            <person name="Veronica D.S."/>
            <person name="Fabio R."/>
            <person name="Monica P."/>
            <person name="Olivier J."/>
            <person name="Enrico T."/>
            <person name="Nicola S."/>
        </authorList>
    </citation>
    <scope>NUCLEOTIDE SEQUENCE [LARGE SCALE GENOMIC DNA]</scope>
    <source>
        <strain evidence="6 7">DSM 45394</strain>
    </source>
</reference>
<dbReference type="InterPro" id="IPR051554">
    <property type="entry name" value="Acetyltransferase_Eis"/>
</dbReference>
<evidence type="ECO:0000256" key="3">
    <source>
        <dbReference type="HAMAP-Rule" id="MF_01812"/>
    </source>
</evidence>
<dbReference type="SUPFAM" id="SSF55718">
    <property type="entry name" value="SCP-like"/>
    <property type="match status" value="1"/>
</dbReference>
<feature type="active site" description="Proton donor" evidence="3">
    <location>
        <position position="132"/>
    </location>
</feature>
<dbReference type="SUPFAM" id="SSF55729">
    <property type="entry name" value="Acyl-CoA N-acyltransferases (Nat)"/>
    <property type="match status" value="1"/>
</dbReference>
<comment type="caution">
    <text evidence="3">Lacks conserved residue(s) required for the propagation of feature annotation.</text>
</comment>
<evidence type="ECO:0000313" key="6">
    <source>
        <dbReference type="EMBL" id="ORW12349.1"/>
    </source>
</evidence>
<dbReference type="EMBL" id="LQPG01000011">
    <property type="protein sequence ID" value="ORW12349.1"/>
    <property type="molecule type" value="Genomic_DNA"/>
</dbReference>
<evidence type="ECO:0000259" key="4">
    <source>
        <dbReference type="Pfam" id="PF13530"/>
    </source>
</evidence>
<sequence length="412" mass="45185">MSTMDDAIRIRLAAEDDWHAVYEHQARTFGVNVELRDIEAWKKRVQLEDILVVEDISDPEHPYLVATSLCYRLRLTVPGGASLDAPLLAMVTVAATHRNRGIWQQVSARGFGMLMERDYPILCGVPTRTPMYEVLGAGVATYTRTYNVDPRSAKLRTAPGPSRAREVTAAEAARCLPPIYDRWCEQTHGALSRDSAWWGDYLQDRSTQRDDGSSLSFIVHPDGFLTYRVLGASPHAYRPPFGTVVVQDFCPITAEAHTELLSALLVLDLFDNIAIQVPVDDPLPLKLKDQRAAATAGIDDFLWLRIMNIPDALSARQYGADVDIVLEITDPLNVAGGTFLLQTGDGSGKCTPHDGPADIKIGLGDLGSIYMGAHRPVELSRAGRISELRSGALADLDAAFSVERAPYCGMLL</sequence>
<evidence type="ECO:0000259" key="5">
    <source>
        <dbReference type="Pfam" id="PF17668"/>
    </source>
</evidence>
<evidence type="ECO:0000256" key="2">
    <source>
        <dbReference type="ARBA" id="ARBA00023315"/>
    </source>
</evidence>
<dbReference type="Pfam" id="PF13530">
    <property type="entry name" value="SCP2_2"/>
    <property type="match status" value="1"/>
</dbReference>
<dbReference type="InterPro" id="IPR022902">
    <property type="entry name" value="NAcTrfase_Eis"/>
</dbReference>
<evidence type="ECO:0000256" key="1">
    <source>
        <dbReference type="ARBA" id="ARBA00022679"/>
    </source>
</evidence>
<dbReference type="Gene3D" id="3.40.630.30">
    <property type="match status" value="2"/>
</dbReference>
<organism evidence="6 7">
    <name type="scientific">Mycolicibacter longobardus</name>
    <dbReference type="NCBI Taxonomy" id="1108812"/>
    <lineage>
        <taxon>Bacteria</taxon>
        <taxon>Bacillati</taxon>
        <taxon>Actinomycetota</taxon>
        <taxon>Actinomycetes</taxon>
        <taxon>Mycobacteriales</taxon>
        <taxon>Mycobacteriaceae</taxon>
        <taxon>Mycolicibacter</taxon>
    </lineage>
</organism>
<dbReference type="Gene3D" id="3.30.1050.10">
    <property type="entry name" value="SCP2 sterol-binding domain"/>
    <property type="match status" value="1"/>
</dbReference>
<comment type="similarity">
    <text evidence="3">Belongs to the acetyltransferase Eis family.</text>
</comment>
<dbReference type="GO" id="GO:0030649">
    <property type="term" value="P:aminoglycoside antibiotic catabolic process"/>
    <property type="evidence" value="ECO:0007669"/>
    <property type="project" value="TreeGrafter"/>
</dbReference>
<feature type="binding site" evidence="3">
    <location>
        <begin position="99"/>
        <end position="104"/>
    </location>
    <ligand>
        <name>acetyl-CoA</name>
        <dbReference type="ChEBI" id="CHEBI:57288"/>
    </ligand>
</feature>
<evidence type="ECO:0000313" key="7">
    <source>
        <dbReference type="Proteomes" id="UP000193866"/>
    </source>
</evidence>
<feature type="domain" description="Eis-like acetyltransferase" evidence="5">
    <location>
        <begin position="189"/>
        <end position="297"/>
    </location>
</feature>
<dbReference type="InterPro" id="IPR041380">
    <property type="entry name" value="Acetyltransf_17"/>
</dbReference>
<gene>
    <name evidence="6" type="ORF">AWC16_08020</name>
</gene>
<protein>
    <submittedName>
        <fullName evidence="6">Acetyltransferase</fullName>
    </submittedName>
</protein>
<dbReference type="PANTHER" id="PTHR37817">
    <property type="entry name" value="N-ACETYLTRANSFERASE EIS"/>
    <property type="match status" value="1"/>
</dbReference>
<feature type="binding site" evidence="3">
    <location>
        <begin position="91"/>
        <end position="93"/>
    </location>
    <ligand>
        <name>acetyl-CoA</name>
        <dbReference type="ChEBI" id="CHEBI:57288"/>
    </ligand>
</feature>
<dbReference type="AlphaFoldDB" id="A0A1X1YMK9"/>
<dbReference type="Pfam" id="PF13527">
    <property type="entry name" value="Acetyltransf_9"/>
    <property type="match status" value="1"/>
</dbReference>
<dbReference type="HAMAP" id="MF_01812">
    <property type="entry name" value="Eis"/>
    <property type="match status" value="1"/>
</dbReference>
<keyword evidence="7" id="KW-1185">Reference proteome</keyword>
<name>A0A1X1YMK9_9MYCO</name>
<dbReference type="STRING" id="1108812.AWC16_08020"/>
<dbReference type="InterPro" id="IPR025559">
    <property type="entry name" value="Eis_dom"/>
</dbReference>
<dbReference type="GO" id="GO:0034069">
    <property type="term" value="F:aminoglycoside N-acetyltransferase activity"/>
    <property type="evidence" value="ECO:0007669"/>
    <property type="project" value="TreeGrafter"/>
</dbReference>
<accession>A0A1X1YMK9</accession>
<comment type="subunit">
    <text evidence="3">Homohexamer; trimer of dimers.</text>
</comment>
<keyword evidence="2 3" id="KW-0012">Acyltransferase</keyword>
<feature type="domain" description="Enhanced intracellular survival protein" evidence="4">
    <location>
        <begin position="310"/>
        <end position="408"/>
    </location>
</feature>
<comment type="caution">
    <text evidence="6">The sequence shown here is derived from an EMBL/GenBank/DDBJ whole genome shotgun (WGS) entry which is preliminary data.</text>
</comment>
<dbReference type="Proteomes" id="UP000193866">
    <property type="component" value="Unassembled WGS sequence"/>
</dbReference>
<dbReference type="PANTHER" id="PTHR37817:SF1">
    <property type="entry name" value="N-ACETYLTRANSFERASE EIS"/>
    <property type="match status" value="1"/>
</dbReference>
<dbReference type="Pfam" id="PF17668">
    <property type="entry name" value="Acetyltransf_17"/>
    <property type="match status" value="1"/>
</dbReference>
<proteinExistence type="inferred from homology"/>
<dbReference type="InterPro" id="IPR036527">
    <property type="entry name" value="SCP2_sterol-bd_dom_sf"/>
</dbReference>
<keyword evidence="1 3" id="KW-0808">Transferase</keyword>